<sequence length="87" mass="9848">MDNPERNCGACSSAEVQALFYELLDSDTSPERAVEIRHHLQRCQECCGRLEREEFIRTLVSRSGSTAKAPAGLRQRITVSFTRVSFE</sequence>
<dbReference type="STRING" id="161895.CPHO_09485"/>
<evidence type="ECO:0000259" key="1">
    <source>
        <dbReference type="Pfam" id="PF13490"/>
    </source>
</evidence>
<feature type="domain" description="Putative zinc-finger" evidence="1">
    <location>
        <begin position="15"/>
        <end position="46"/>
    </location>
</feature>
<protein>
    <recommendedName>
        <fullName evidence="1">Putative zinc-finger domain-containing protein</fullName>
    </recommendedName>
</protein>
<evidence type="ECO:0000313" key="3">
    <source>
        <dbReference type="Proteomes" id="UP000185491"/>
    </source>
</evidence>
<dbReference type="RefSeq" id="WP_075735253.1">
    <property type="nucleotide sequence ID" value="NZ_CP009249.1"/>
</dbReference>
<evidence type="ECO:0000313" key="2">
    <source>
        <dbReference type="EMBL" id="APT93078.1"/>
    </source>
</evidence>
<dbReference type="Proteomes" id="UP000185491">
    <property type="component" value="Chromosome"/>
</dbReference>
<dbReference type="EMBL" id="CP009249">
    <property type="protein sequence ID" value="APT93078.1"/>
    <property type="molecule type" value="Genomic_DNA"/>
</dbReference>
<keyword evidence="3" id="KW-1185">Reference proteome</keyword>
<dbReference type="Pfam" id="PF13490">
    <property type="entry name" value="zf-HC2"/>
    <property type="match status" value="1"/>
</dbReference>
<proteinExistence type="predicted"/>
<dbReference type="OrthoDB" id="3267840at2"/>
<name>A0A1L7D4L7_9CORY</name>
<dbReference type="InterPro" id="IPR027383">
    <property type="entry name" value="Znf_put"/>
</dbReference>
<dbReference type="KEGG" id="cpho:CPHO_09485"/>
<organism evidence="2 3">
    <name type="scientific">Corynebacterium phocae</name>
    <dbReference type="NCBI Taxonomy" id="161895"/>
    <lineage>
        <taxon>Bacteria</taxon>
        <taxon>Bacillati</taxon>
        <taxon>Actinomycetota</taxon>
        <taxon>Actinomycetes</taxon>
        <taxon>Mycobacteriales</taxon>
        <taxon>Corynebacteriaceae</taxon>
        <taxon>Corynebacterium</taxon>
    </lineage>
</organism>
<dbReference type="AlphaFoldDB" id="A0A1L7D4L7"/>
<accession>A0A1L7D4L7</accession>
<gene>
    <name evidence="2" type="ORF">CPHO_09485</name>
</gene>
<reference evidence="2 3" key="1">
    <citation type="submission" date="2014-08" db="EMBL/GenBank/DDBJ databases">
        <title>Complete genome sequence of Corynebacterium phocae M408/89/1(T)(=DSM 44612(T)), isolated from the common seal (Phoca vitulina).</title>
        <authorList>
            <person name="Ruckert C."/>
            <person name="Albersmeier A."/>
            <person name="Winkler A."/>
            <person name="Kalinowski J."/>
        </authorList>
    </citation>
    <scope>NUCLEOTIDE SEQUENCE [LARGE SCALE GENOMIC DNA]</scope>
    <source>
        <strain evidence="2 3">M408/89/1</strain>
    </source>
</reference>